<reference evidence="1" key="1">
    <citation type="journal article" date="2020" name="G3 (Bethesda)">
        <title>High-Quality Assemblies for Three Invasive Social Wasps from the &lt;i&gt;Vespula&lt;/i&gt; Genus.</title>
        <authorList>
            <person name="Harrop T.W.R."/>
            <person name="Guhlin J."/>
            <person name="McLaughlin G.M."/>
            <person name="Permina E."/>
            <person name="Stockwell P."/>
            <person name="Gilligan J."/>
            <person name="Le Lec M.F."/>
            <person name="Gruber M.A.M."/>
            <person name="Quinn O."/>
            <person name="Lovegrove M."/>
            <person name="Duncan E.J."/>
            <person name="Remnant E.J."/>
            <person name="Van Eeckhoven J."/>
            <person name="Graham B."/>
            <person name="Knapp R.A."/>
            <person name="Langford K.W."/>
            <person name="Kronenberg Z."/>
            <person name="Press M.O."/>
            <person name="Eacker S.M."/>
            <person name="Wilson-Rankin E.E."/>
            <person name="Purcell J."/>
            <person name="Lester P.J."/>
            <person name="Dearden P.K."/>
        </authorList>
    </citation>
    <scope>NUCLEOTIDE SEQUENCE</scope>
    <source>
        <strain evidence="1">Linc-1</strain>
    </source>
</reference>
<dbReference type="InterPro" id="IPR009622">
    <property type="entry name" value="NDUFAF4"/>
</dbReference>
<evidence type="ECO:0008006" key="3">
    <source>
        <dbReference type="Google" id="ProtNLM"/>
    </source>
</evidence>
<dbReference type="GO" id="GO:0005739">
    <property type="term" value="C:mitochondrion"/>
    <property type="evidence" value="ECO:0007669"/>
    <property type="project" value="TreeGrafter"/>
</dbReference>
<keyword evidence="2" id="KW-1185">Reference proteome</keyword>
<evidence type="ECO:0000313" key="2">
    <source>
        <dbReference type="Proteomes" id="UP000617340"/>
    </source>
</evidence>
<dbReference type="GO" id="GO:0032981">
    <property type="term" value="P:mitochondrial respiratory chain complex I assembly"/>
    <property type="evidence" value="ECO:0007669"/>
    <property type="project" value="InterPro"/>
</dbReference>
<dbReference type="Pfam" id="PF06784">
    <property type="entry name" value="UPF0240"/>
    <property type="match status" value="1"/>
</dbReference>
<comment type="caution">
    <text evidence="1">The sequence shown here is derived from an EMBL/GenBank/DDBJ whole genome shotgun (WGS) entry which is preliminary data.</text>
</comment>
<sequence length="232" mass="27176">MGLILGKLRRTVNRFNIDNRANAVLSRSKPIPAPKTAAAIKQLKLAQEINPDFLKNHYKKNLKLDEHLKNVYVTSTETKVYLLTAMIHSHIKHLMQKIIENYQMDTLSQPNPDRPLPKSRTYEDFEFGFYMPDSVPVGKLTLKEVFQVIINHKEDSVKNSSDILAAKYKLDKETIEKLLEYYKLYQLVLPKRKVDNTNIFSMENIKKLSVEGFIKLKEYHEKQNDERKEIKK</sequence>
<dbReference type="PANTHER" id="PTHR13338">
    <property type="entry name" value="UPF0240 PROTEIN"/>
    <property type="match status" value="1"/>
</dbReference>
<dbReference type="AlphaFoldDB" id="A0A834KHP3"/>
<dbReference type="EMBL" id="JACSDZ010000004">
    <property type="protein sequence ID" value="KAF7406046.1"/>
    <property type="molecule type" value="Genomic_DNA"/>
</dbReference>
<proteinExistence type="predicted"/>
<name>A0A834KHP3_VESGE</name>
<accession>A0A834KHP3</accession>
<dbReference type="Proteomes" id="UP000617340">
    <property type="component" value="Unassembled WGS sequence"/>
</dbReference>
<dbReference type="PANTHER" id="PTHR13338:SF4">
    <property type="entry name" value="NADH DEHYDROGENASE [UBIQUINONE] 1 ALPHA SUBCOMPLEX ASSEMBLY FACTOR 4"/>
    <property type="match status" value="1"/>
</dbReference>
<organism evidence="1 2">
    <name type="scientific">Vespula germanica</name>
    <name type="common">German yellow jacket</name>
    <name type="synonym">Paravespula germanica</name>
    <dbReference type="NCBI Taxonomy" id="30212"/>
    <lineage>
        <taxon>Eukaryota</taxon>
        <taxon>Metazoa</taxon>
        <taxon>Ecdysozoa</taxon>
        <taxon>Arthropoda</taxon>
        <taxon>Hexapoda</taxon>
        <taxon>Insecta</taxon>
        <taxon>Pterygota</taxon>
        <taxon>Neoptera</taxon>
        <taxon>Endopterygota</taxon>
        <taxon>Hymenoptera</taxon>
        <taxon>Apocrita</taxon>
        <taxon>Aculeata</taxon>
        <taxon>Vespoidea</taxon>
        <taxon>Vespidae</taxon>
        <taxon>Vespinae</taxon>
        <taxon>Vespula</taxon>
    </lineage>
</organism>
<evidence type="ECO:0000313" key="1">
    <source>
        <dbReference type="EMBL" id="KAF7406046.1"/>
    </source>
</evidence>
<protein>
    <recommendedName>
        <fullName evidence="3">Protein NDUFAF4 homolog</fullName>
    </recommendedName>
</protein>
<gene>
    <name evidence="1" type="ORF">HZH68_005415</name>
</gene>